<proteinExistence type="predicted"/>
<evidence type="ECO:0000256" key="1">
    <source>
        <dbReference type="ARBA" id="ARBA00022473"/>
    </source>
</evidence>
<dbReference type="WBParaSite" id="GPUH_0001546401-mRNA-1">
    <property type="protein sequence ID" value="GPUH_0001546401-mRNA-1"/>
    <property type="gene ID" value="GPUH_0001546401"/>
</dbReference>
<evidence type="ECO:0000313" key="3">
    <source>
        <dbReference type="WBParaSite" id="GPUH_0001546401-mRNA-1"/>
    </source>
</evidence>
<keyword evidence="2" id="KW-0732">Signal</keyword>
<keyword evidence="1" id="KW-0217">Developmental protein</keyword>
<dbReference type="AlphaFoldDB" id="A0A183E3A2"/>
<dbReference type="InterPro" id="IPR052140">
    <property type="entry name" value="Dev_Signal_Hedgehog-like"/>
</dbReference>
<dbReference type="PANTHER" id="PTHR46706:SF12">
    <property type="entry name" value="PROTEIN QUA-1-RELATED"/>
    <property type="match status" value="1"/>
</dbReference>
<accession>A0A183E3A2</accession>
<reference evidence="3" key="1">
    <citation type="submission" date="2016-06" db="UniProtKB">
        <authorList>
            <consortium name="WormBaseParasite"/>
        </authorList>
    </citation>
    <scope>IDENTIFICATION</scope>
</reference>
<name>A0A183E3A2_9BILA</name>
<feature type="signal peptide" evidence="2">
    <location>
        <begin position="1"/>
        <end position="26"/>
    </location>
</feature>
<dbReference type="PANTHER" id="PTHR46706">
    <property type="entry name" value="PROTEIN QUA-1-RELATED"/>
    <property type="match status" value="1"/>
</dbReference>
<evidence type="ECO:0000256" key="2">
    <source>
        <dbReference type="SAM" id="SignalP"/>
    </source>
</evidence>
<protein>
    <submittedName>
        <fullName evidence="3">TAXi_N domain-containing protein</fullName>
    </submittedName>
</protein>
<feature type="chain" id="PRO_5008148561" evidence="2">
    <location>
        <begin position="27"/>
        <end position="206"/>
    </location>
</feature>
<sequence length="206" mass="22066">LMKRQISDSLGTICMLLAAIIRGAAGATCGSSGIPFRLEVLPSGQLVLGCASPSCFGAEQGGRSVMHDSKFEECFIYLSFGQSVLESRVIGLFGLPGRSCASFSCTEPHTCNQHTPLALGCVFHLFMQVSSRNGSLNHVANRKFSHEAEEGDDGFFREGDMQKPKSRYQSAPAELADCPQTFSLGSCPASDSWVGGILRDEDGKFV</sequence>
<organism evidence="3">
    <name type="scientific">Gongylonema pulchrum</name>
    <dbReference type="NCBI Taxonomy" id="637853"/>
    <lineage>
        <taxon>Eukaryota</taxon>
        <taxon>Metazoa</taxon>
        <taxon>Ecdysozoa</taxon>
        <taxon>Nematoda</taxon>
        <taxon>Chromadorea</taxon>
        <taxon>Rhabditida</taxon>
        <taxon>Spirurina</taxon>
        <taxon>Spiruromorpha</taxon>
        <taxon>Spiruroidea</taxon>
        <taxon>Gongylonematidae</taxon>
        <taxon>Gongylonema</taxon>
    </lineage>
</organism>